<dbReference type="InterPro" id="IPR016181">
    <property type="entry name" value="Acyl_CoA_acyltransferase"/>
</dbReference>
<dbReference type="RefSeq" id="WP_101056282.1">
    <property type="nucleotide sequence ID" value="NZ_BMXX01000032.1"/>
</dbReference>
<sequence length="171" mass="19542">MIRAFTMEDMPAVLKIWLTASIDAHHFIAAKFWQEQLNDMRLFYIPAAENYLYQHGTQVLGFYSLYENKLAALFVKPEMQGLGIGGNLLEHARQQREQLTLNVYCDNQASVNFYRHKGAVIIGEQICPHTGHKEYKMQLTGLKGLSAHTKKSFSLAIAKGRQSSEDKEHKQ</sequence>
<keyword evidence="2" id="KW-0012">Acyltransferase</keyword>
<dbReference type="PANTHER" id="PTHR43800">
    <property type="entry name" value="PEPTIDYL-LYSINE N-ACETYLTRANSFERASE YJAB"/>
    <property type="match status" value="1"/>
</dbReference>
<accession>A0ABX5PL81</accession>
<evidence type="ECO:0000313" key="4">
    <source>
        <dbReference type="EMBL" id="PYE57212.1"/>
    </source>
</evidence>
<keyword evidence="5" id="KW-1185">Reference proteome</keyword>
<feature type="domain" description="N-acetyltransferase" evidence="3">
    <location>
        <begin position="1"/>
        <end position="142"/>
    </location>
</feature>
<dbReference type="Gene3D" id="3.40.630.30">
    <property type="match status" value="1"/>
</dbReference>
<evidence type="ECO:0000256" key="1">
    <source>
        <dbReference type="ARBA" id="ARBA00022679"/>
    </source>
</evidence>
<evidence type="ECO:0000259" key="3">
    <source>
        <dbReference type="PROSITE" id="PS51186"/>
    </source>
</evidence>
<dbReference type="PROSITE" id="PS51186">
    <property type="entry name" value="GNAT"/>
    <property type="match status" value="1"/>
</dbReference>
<dbReference type="Proteomes" id="UP000247584">
    <property type="component" value="Unassembled WGS sequence"/>
</dbReference>
<keyword evidence="1" id="KW-0808">Transferase</keyword>
<evidence type="ECO:0000256" key="2">
    <source>
        <dbReference type="ARBA" id="ARBA00023315"/>
    </source>
</evidence>
<dbReference type="InterPro" id="IPR000182">
    <property type="entry name" value="GNAT_dom"/>
</dbReference>
<dbReference type="CDD" id="cd04301">
    <property type="entry name" value="NAT_SF"/>
    <property type="match status" value="1"/>
</dbReference>
<organism evidence="4 5">
    <name type="scientific">Shewanella chilikensis</name>
    <dbReference type="NCBI Taxonomy" id="558541"/>
    <lineage>
        <taxon>Bacteria</taxon>
        <taxon>Pseudomonadati</taxon>
        <taxon>Pseudomonadota</taxon>
        <taxon>Gammaproteobacteria</taxon>
        <taxon>Alteromonadales</taxon>
        <taxon>Shewanellaceae</taxon>
        <taxon>Shewanella</taxon>
    </lineage>
</organism>
<comment type="caution">
    <text evidence="4">The sequence shown here is derived from an EMBL/GenBank/DDBJ whole genome shotgun (WGS) entry which is preliminary data.</text>
</comment>
<gene>
    <name evidence="4" type="ORF">C8J23_12341</name>
</gene>
<name>A0ABX5PL81_9GAMM</name>
<evidence type="ECO:0000313" key="5">
    <source>
        <dbReference type="Proteomes" id="UP000247584"/>
    </source>
</evidence>
<dbReference type="PANTHER" id="PTHR43800:SF1">
    <property type="entry name" value="PEPTIDYL-LYSINE N-ACETYLTRANSFERASE YJAB"/>
    <property type="match status" value="1"/>
</dbReference>
<dbReference type="Pfam" id="PF13673">
    <property type="entry name" value="Acetyltransf_10"/>
    <property type="match status" value="1"/>
</dbReference>
<proteinExistence type="predicted"/>
<dbReference type="SUPFAM" id="SSF55729">
    <property type="entry name" value="Acyl-CoA N-acyltransferases (Nat)"/>
    <property type="match status" value="1"/>
</dbReference>
<reference evidence="4 5" key="1">
    <citation type="submission" date="2018-06" db="EMBL/GenBank/DDBJ databases">
        <title>Genomic Encyclopedia of Type Strains, Phase III (KMG-III): the genomes of soil and plant-associated and newly described type strains.</title>
        <authorList>
            <person name="Whitman W."/>
        </authorList>
    </citation>
    <scope>NUCLEOTIDE SEQUENCE [LARGE SCALE GENOMIC DNA]</scope>
    <source>
        <strain evidence="4 5">JC5</strain>
    </source>
</reference>
<dbReference type="EMBL" id="QJSY01000023">
    <property type="protein sequence ID" value="PYE57212.1"/>
    <property type="molecule type" value="Genomic_DNA"/>
</dbReference>
<protein>
    <submittedName>
        <fullName evidence="4">Acetyltransferase</fullName>
    </submittedName>
</protein>